<gene>
    <name evidence="8" type="ORF">M0638_11000</name>
</gene>
<feature type="transmembrane region" description="Helical" evidence="7">
    <location>
        <begin position="138"/>
        <end position="161"/>
    </location>
</feature>
<dbReference type="AlphaFoldDB" id="A0A9X1Y7D6"/>
<feature type="transmembrane region" description="Helical" evidence="7">
    <location>
        <begin position="109"/>
        <end position="126"/>
    </location>
</feature>
<organism evidence="8 9">
    <name type="scientific">Roseomonas acroporae</name>
    <dbReference type="NCBI Taxonomy" id="2937791"/>
    <lineage>
        <taxon>Bacteria</taxon>
        <taxon>Pseudomonadati</taxon>
        <taxon>Pseudomonadota</taxon>
        <taxon>Alphaproteobacteria</taxon>
        <taxon>Acetobacterales</taxon>
        <taxon>Roseomonadaceae</taxon>
        <taxon>Roseomonas</taxon>
    </lineage>
</organism>
<evidence type="ECO:0000256" key="2">
    <source>
        <dbReference type="ARBA" id="ARBA00005774"/>
    </source>
</evidence>
<name>A0A9X1Y7D6_9PROT</name>
<evidence type="ECO:0000256" key="3">
    <source>
        <dbReference type="ARBA" id="ARBA00022475"/>
    </source>
</evidence>
<comment type="caution">
    <text evidence="8">The sequence shown here is derived from an EMBL/GenBank/DDBJ whole genome shotgun (WGS) entry which is preliminary data.</text>
</comment>
<evidence type="ECO:0000256" key="6">
    <source>
        <dbReference type="ARBA" id="ARBA00023136"/>
    </source>
</evidence>
<evidence type="ECO:0000256" key="4">
    <source>
        <dbReference type="ARBA" id="ARBA00022692"/>
    </source>
</evidence>
<feature type="transmembrane region" description="Helical" evidence="7">
    <location>
        <begin position="12"/>
        <end position="34"/>
    </location>
</feature>
<evidence type="ECO:0000256" key="1">
    <source>
        <dbReference type="ARBA" id="ARBA00004651"/>
    </source>
</evidence>
<keyword evidence="4 7" id="KW-0812">Transmembrane</keyword>
<dbReference type="Pfam" id="PF03350">
    <property type="entry name" value="UPF0114"/>
    <property type="match status" value="1"/>
</dbReference>
<dbReference type="PANTHER" id="PTHR38596">
    <property type="entry name" value="UPF0114 PROTEIN YQHA"/>
    <property type="match status" value="1"/>
</dbReference>
<comment type="subcellular location">
    <subcellularLocation>
        <location evidence="1 7">Cell membrane</location>
        <topology evidence="1 7">Multi-pass membrane protein</topology>
    </subcellularLocation>
</comment>
<dbReference type="InterPro" id="IPR020761">
    <property type="entry name" value="UPF0114_bac"/>
</dbReference>
<keyword evidence="3 7" id="KW-1003">Cell membrane</keyword>
<reference evidence="8" key="1">
    <citation type="submission" date="2022-04" db="EMBL/GenBank/DDBJ databases">
        <title>Roseomonas acroporae sp. nov., isolated from coral Acropora digitifera.</title>
        <authorList>
            <person name="Sun H."/>
        </authorList>
    </citation>
    <scope>NUCLEOTIDE SEQUENCE</scope>
    <source>
        <strain evidence="8">NAR14</strain>
    </source>
</reference>
<evidence type="ECO:0000313" key="9">
    <source>
        <dbReference type="Proteomes" id="UP001139516"/>
    </source>
</evidence>
<keyword evidence="6 7" id="KW-0472">Membrane</keyword>
<dbReference type="InterPro" id="IPR005134">
    <property type="entry name" value="UPF0114"/>
</dbReference>
<proteinExistence type="inferred from homology"/>
<dbReference type="PANTHER" id="PTHR38596:SF1">
    <property type="entry name" value="UPF0114 PROTEIN YQHA"/>
    <property type="match status" value="1"/>
</dbReference>
<comment type="similarity">
    <text evidence="2 7">Belongs to the UPF0114 family.</text>
</comment>
<feature type="transmembrane region" description="Helical" evidence="7">
    <location>
        <begin position="54"/>
        <end position="75"/>
    </location>
</feature>
<dbReference type="EMBL" id="JALPRX010000043">
    <property type="protein sequence ID" value="MCK8784908.1"/>
    <property type="molecule type" value="Genomic_DNA"/>
</dbReference>
<dbReference type="HAMAP" id="MF_00143">
    <property type="entry name" value="UPF0114"/>
    <property type="match status" value="1"/>
</dbReference>
<keyword evidence="5 7" id="KW-1133">Transmembrane helix</keyword>
<dbReference type="Proteomes" id="UP001139516">
    <property type="component" value="Unassembled WGS sequence"/>
</dbReference>
<evidence type="ECO:0000256" key="5">
    <source>
        <dbReference type="ARBA" id="ARBA00022989"/>
    </source>
</evidence>
<evidence type="ECO:0000313" key="8">
    <source>
        <dbReference type="EMBL" id="MCK8784908.1"/>
    </source>
</evidence>
<dbReference type="GO" id="GO:0005886">
    <property type="term" value="C:plasma membrane"/>
    <property type="evidence" value="ECO:0007669"/>
    <property type="project" value="UniProtKB-SubCell"/>
</dbReference>
<keyword evidence="9" id="KW-1185">Reference proteome</keyword>
<dbReference type="RefSeq" id="WP_248667033.1">
    <property type="nucleotide sequence ID" value="NZ_JALPRX010000043.1"/>
</dbReference>
<dbReference type="NCBIfam" id="TIGR00645">
    <property type="entry name" value="HI0507"/>
    <property type="match status" value="1"/>
</dbReference>
<accession>A0A9X1Y7D6</accession>
<sequence length="168" mass="18745">MERFVERCIVVSRWLLVPFYLGLILALVLLFFVFAKELLYVAANLGQLDENRVILGLLSLIDLTFAASLTVIVIFSGYENMVSRLDTGRPAAWPIWLTTVDFAGLKRKLFASMAAISAVALLKGLMKLDISVSETQLTWLVIINVVFIVGYVLMAVADWLIEKDHGAH</sequence>
<evidence type="ECO:0000256" key="7">
    <source>
        <dbReference type="HAMAP-Rule" id="MF_00143"/>
    </source>
</evidence>
<protein>
    <recommendedName>
        <fullName evidence="7">UPF0114 protein M0638_11000</fullName>
    </recommendedName>
</protein>